<dbReference type="InterPro" id="IPR029058">
    <property type="entry name" value="AB_hydrolase_fold"/>
</dbReference>
<dbReference type="PANTHER" id="PTHR43037:SF1">
    <property type="entry name" value="BLL1128 PROTEIN"/>
    <property type="match status" value="1"/>
</dbReference>
<reference evidence="5" key="1">
    <citation type="submission" date="2017-09" db="EMBL/GenBank/DDBJ databases">
        <authorList>
            <person name="Zhang Y."/>
            <person name="Huang X."/>
            <person name="Liu J."/>
            <person name="Lu L."/>
            <person name="Peng K."/>
        </authorList>
    </citation>
    <scope>NUCLEOTIDE SEQUENCE [LARGE SCALE GENOMIC DNA]</scope>
    <source>
        <strain evidence="5">S-XJ-1</strain>
    </source>
</reference>
<feature type="chain" id="PRO_5012719969" description="Polyhydroxybutyrate depolymerase" evidence="3">
    <location>
        <begin position="27"/>
        <end position="319"/>
    </location>
</feature>
<protein>
    <recommendedName>
        <fullName evidence="6">Polyhydroxybutyrate depolymerase</fullName>
    </recommendedName>
</protein>
<accession>A0A2A2WUA7</accession>
<gene>
    <name evidence="4" type="ORF">CEY15_01600</name>
</gene>
<evidence type="ECO:0000313" key="5">
    <source>
        <dbReference type="Proteomes" id="UP000218810"/>
    </source>
</evidence>
<feature type="region of interest" description="Disordered" evidence="2">
    <location>
        <begin position="27"/>
        <end position="50"/>
    </location>
</feature>
<evidence type="ECO:0000256" key="1">
    <source>
        <dbReference type="ARBA" id="ARBA00022729"/>
    </source>
</evidence>
<proteinExistence type="predicted"/>
<evidence type="ECO:0000313" key="4">
    <source>
        <dbReference type="EMBL" id="PAY24756.1"/>
    </source>
</evidence>
<dbReference type="SUPFAM" id="SSF53474">
    <property type="entry name" value="alpha/beta-Hydrolases"/>
    <property type="match status" value="1"/>
</dbReference>
<feature type="compositionally biased region" description="Polar residues" evidence="2">
    <location>
        <begin position="40"/>
        <end position="50"/>
    </location>
</feature>
<keyword evidence="5" id="KW-1185">Reference proteome</keyword>
<dbReference type="EMBL" id="NTGA01000003">
    <property type="protein sequence ID" value="PAY24756.1"/>
    <property type="molecule type" value="Genomic_DNA"/>
</dbReference>
<sequence length="319" mass="33561">MTHSMFPRPARALACLALAVSTAACASPSGERDPSASIPADSSQNLTSHSTVLDERTRTWTVYRPPAAVDDPSAPVLLVIHGTGDTASGIRNGIGPDLEQLADEEGVTVVYVDGHQNNWNECRVEGDWPAKVEDLDDLGLMRQAAESVGTTGPVYAVGFSSGGHMAMRLALEAPDLVDGVAAVAANPPTAGNLGCEVQGDPVPIMFVQGRQDPINPIDGGEVRVGSGLTAVSRGEVMSAVEGAEWFARHNGVAEGPGTPSTSREADAETLTWEGHAPVRLVMVDRVGHSFPTLSGRWGRDGGARYDAPGEIWRFFSELE</sequence>
<dbReference type="PANTHER" id="PTHR43037">
    <property type="entry name" value="UNNAMED PRODUCT-RELATED"/>
    <property type="match status" value="1"/>
</dbReference>
<dbReference type="InterPro" id="IPR000801">
    <property type="entry name" value="Esterase-like"/>
</dbReference>
<dbReference type="AlphaFoldDB" id="A0A2A2WUA7"/>
<dbReference type="Pfam" id="PF00756">
    <property type="entry name" value="Esterase"/>
    <property type="match status" value="1"/>
</dbReference>
<dbReference type="Gene3D" id="3.40.50.1820">
    <property type="entry name" value="alpha/beta hydrolase"/>
    <property type="match status" value="1"/>
</dbReference>
<evidence type="ECO:0000256" key="3">
    <source>
        <dbReference type="SAM" id="SignalP"/>
    </source>
</evidence>
<keyword evidence="1 3" id="KW-0732">Signal</keyword>
<comment type="caution">
    <text evidence="4">The sequence shown here is derived from an EMBL/GenBank/DDBJ whole genome shotgun (WGS) entry which is preliminary data.</text>
</comment>
<name>A0A2A2WUA7_9ACTN</name>
<evidence type="ECO:0008006" key="6">
    <source>
        <dbReference type="Google" id="ProtNLM"/>
    </source>
</evidence>
<dbReference type="InterPro" id="IPR050955">
    <property type="entry name" value="Plant_Biomass_Hydrol_Est"/>
</dbReference>
<dbReference type="Proteomes" id="UP000218810">
    <property type="component" value="Unassembled WGS sequence"/>
</dbReference>
<organism evidence="4 5">
    <name type="scientific">Dietzia natronolimnaea</name>
    <dbReference type="NCBI Taxonomy" id="161920"/>
    <lineage>
        <taxon>Bacteria</taxon>
        <taxon>Bacillati</taxon>
        <taxon>Actinomycetota</taxon>
        <taxon>Actinomycetes</taxon>
        <taxon>Mycobacteriales</taxon>
        <taxon>Dietziaceae</taxon>
        <taxon>Dietzia</taxon>
    </lineage>
</organism>
<evidence type="ECO:0000256" key="2">
    <source>
        <dbReference type="SAM" id="MobiDB-lite"/>
    </source>
</evidence>
<dbReference type="RefSeq" id="WP_095716999.1">
    <property type="nucleotide sequence ID" value="NZ_NTGA01000003.1"/>
</dbReference>
<feature type="signal peptide" evidence="3">
    <location>
        <begin position="1"/>
        <end position="26"/>
    </location>
</feature>